<dbReference type="OrthoDB" id="548867at2759"/>
<accession>A0A3N4KRA1</accession>
<dbReference type="AlphaFoldDB" id="A0A3N4KRA1"/>
<comment type="similarity">
    <text evidence="1">Belongs to the AFG1 ATPase family.</text>
</comment>
<evidence type="ECO:0000256" key="1">
    <source>
        <dbReference type="ARBA" id="ARBA00010322"/>
    </source>
</evidence>
<dbReference type="Gene3D" id="3.40.50.300">
    <property type="entry name" value="P-loop containing nucleotide triphosphate hydrolases"/>
    <property type="match status" value="1"/>
</dbReference>
<protein>
    <recommendedName>
        <fullName evidence="5">AAA+ ATPase domain-containing protein</fullName>
    </recommendedName>
</protein>
<dbReference type="PANTHER" id="PTHR12169:SF2">
    <property type="entry name" value="AFG1P"/>
    <property type="match status" value="1"/>
</dbReference>
<dbReference type="GO" id="GO:0005524">
    <property type="term" value="F:ATP binding"/>
    <property type="evidence" value="ECO:0007669"/>
    <property type="project" value="UniProtKB-KW"/>
</dbReference>
<dbReference type="EMBL" id="ML119131">
    <property type="protein sequence ID" value="RPB12038.1"/>
    <property type="molecule type" value="Genomic_DNA"/>
</dbReference>
<keyword evidence="7" id="KW-1185">Reference proteome</keyword>
<gene>
    <name evidence="6" type="ORF">P167DRAFT_565432</name>
</gene>
<dbReference type="Pfam" id="PF03969">
    <property type="entry name" value="AFG1_ATPase"/>
    <property type="match status" value="1"/>
</dbReference>
<dbReference type="InParanoid" id="A0A3N4KRA1"/>
<dbReference type="SUPFAM" id="SSF52540">
    <property type="entry name" value="P-loop containing nucleoside triphosphate hydrolases"/>
    <property type="match status" value="1"/>
</dbReference>
<sequence length="323" mass="36357">MPPTSSSSSLTITNPLHLYRTHLATSRLLPDPHQHRAALILQSVYERLLDYTPPTHLNTRLHSLARALDPAPAPPPRRFLPHLQLTSQNRDAKNLIRVLTTADHALELDTPQGLLLSGEVGTGKSMLLDLLYHSLPTASKKRWHFHAFMLHIISSLEAMRRTRALPGEENEYSLLRLARATVIESPVLFLDEFQMPDRAAAKLVSGLLVGFWGMGGVLVGSSNRRAEDLVQGAGAGREREFEGFLKALGRRCQFWDMGGSKDWRREARGRNWWREPPRFGGEHFWSVVRWGRRAGNWGKGVEGVKERKEGEKESKESGGRGCK</sequence>
<feature type="domain" description="AAA+ ATPase" evidence="5">
    <location>
        <begin position="110"/>
        <end position="245"/>
    </location>
</feature>
<feature type="region of interest" description="Disordered" evidence="4">
    <location>
        <begin position="300"/>
        <end position="323"/>
    </location>
</feature>
<dbReference type="InterPro" id="IPR003593">
    <property type="entry name" value="AAA+_ATPase"/>
</dbReference>
<keyword evidence="2" id="KW-0547">Nucleotide-binding</keyword>
<evidence type="ECO:0000256" key="3">
    <source>
        <dbReference type="ARBA" id="ARBA00022840"/>
    </source>
</evidence>
<evidence type="ECO:0000313" key="7">
    <source>
        <dbReference type="Proteomes" id="UP000277580"/>
    </source>
</evidence>
<reference evidence="6 7" key="1">
    <citation type="journal article" date="2018" name="Nat. Ecol. Evol.">
        <title>Pezizomycetes genomes reveal the molecular basis of ectomycorrhizal truffle lifestyle.</title>
        <authorList>
            <person name="Murat C."/>
            <person name="Payen T."/>
            <person name="Noel B."/>
            <person name="Kuo A."/>
            <person name="Morin E."/>
            <person name="Chen J."/>
            <person name="Kohler A."/>
            <person name="Krizsan K."/>
            <person name="Balestrini R."/>
            <person name="Da Silva C."/>
            <person name="Montanini B."/>
            <person name="Hainaut M."/>
            <person name="Levati E."/>
            <person name="Barry K.W."/>
            <person name="Belfiori B."/>
            <person name="Cichocki N."/>
            <person name="Clum A."/>
            <person name="Dockter R.B."/>
            <person name="Fauchery L."/>
            <person name="Guy J."/>
            <person name="Iotti M."/>
            <person name="Le Tacon F."/>
            <person name="Lindquist E.A."/>
            <person name="Lipzen A."/>
            <person name="Malagnac F."/>
            <person name="Mello A."/>
            <person name="Molinier V."/>
            <person name="Miyauchi S."/>
            <person name="Poulain J."/>
            <person name="Riccioni C."/>
            <person name="Rubini A."/>
            <person name="Sitrit Y."/>
            <person name="Splivallo R."/>
            <person name="Traeger S."/>
            <person name="Wang M."/>
            <person name="Zifcakova L."/>
            <person name="Wipf D."/>
            <person name="Zambonelli A."/>
            <person name="Paolocci F."/>
            <person name="Nowrousian M."/>
            <person name="Ottonello S."/>
            <person name="Baldrian P."/>
            <person name="Spatafora J.W."/>
            <person name="Henrissat B."/>
            <person name="Nagy L.G."/>
            <person name="Aury J.M."/>
            <person name="Wincker P."/>
            <person name="Grigoriev I.V."/>
            <person name="Bonfante P."/>
            <person name="Martin F.M."/>
        </authorList>
    </citation>
    <scope>NUCLEOTIDE SEQUENCE [LARGE SCALE GENOMIC DNA]</scope>
    <source>
        <strain evidence="6 7">CCBAS932</strain>
    </source>
</reference>
<dbReference type="SMART" id="SM00382">
    <property type="entry name" value="AAA"/>
    <property type="match status" value="1"/>
</dbReference>
<organism evidence="6 7">
    <name type="scientific">Morchella conica CCBAS932</name>
    <dbReference type="NCBI Taxonomy" id="1392247"/>
    <lineage>
        <taxon>Eukaryota</taxon>
        <taxon>Fungi</taxon>
        <taxon>Dikarya</taxon>
        <taxon>Ascomycota</taxon>
        <taxon>Pezizomycotina</taxon>
        <taxon>Pezizomycetes</taxon>
        <taxon>Pezizales</taxon>
        <taxon>Morchellaceae</taxon>
        <taxon>Morchella</taxon>
    </lineage>
</organism>
<keyword evidence="3" id="KW-0067">ATP-binding</keyword>
<dbReference type="PANTHER" id="PTHR12169">
    <property type="entry name" value="ATPASE N2B"/>
    <property type="match status" value="1"/>
</dbReference>
<evidence type="ECO:0000256" key="2">
    <source>
        <dbReference type="ARBA" id="ARBA00022741"/>
    </source>
</evidence>
<dbReference type="InterPro" id="IPR005654">
    <property type="entry name" value="ATPase_AFG1-like"/>
</dbReference>
<dbReference type="CDD" id="cd00009">
    <property type="entry name" value="AAA"/>
    <property type="match status" value="1"/>
</dbReference>
<dbReference type="GO" id="GO:0016887">
    <property type="term" value="F:ATP hydrolysis activity"/>
    <property type="evidence" value="ECO:0007669"/>
    <property type="project" value="InterPro"/>
</dbReference>
<evidence type="ECO:0000313" key="6">
    <source>
        <dbReference type="EMBL" id="RPB12038.1"/>
    </source>
</evidence>
<evidence type="ECO:0000259" key="5">
    <source>
        <dbReference type="SMART" id="SM00382"/>
    </source>
</evidence>
<feature type="compositionally biased region" description="Basic and acidic residues" evidence="4">
    <location>
        <begin position="302"/>
        <end position="323"/>
    </location>
</feature>
<name>A0A3N4KRA1_9PEZI</name>
<dbReference type="Proteomes" id="UP000277580">
    <property type="component" value="Unassembled WGS sequence"/>
</dbReference>
<dbReference type="GO" id="GO:0005739">
    <property type="term" value="C:mitochondrion"/>
    <property type="evidence" value="ECO:0007669"/>
    <property type="project" value="TreeGrafter"/>
</dbReference>
<dbReference type="InterPro" id="IPR027417">
    <property type="entry name" value="P-loop_NTPase"/>
</dbReference>
<evidence type="ECO:0000256" key="4">
    <source>
        <dbReference type="SAM" id="MobiDB-lite"/>
    </source>
</evidence>
<proteinExistence type="inferred from homology"/>